<dbReference type="SUPFAM" id="SSF49599">
    <property type="entry name" value="TRAF domain-like"/>
    <property type="match status" value="1"/>
</dbReference>
<evidence type="ECO:0000256" key="1">
    <source>
        <dbReference type="SAM" id="Coils"/>
    </source>
</evidence>
<evidence type="ECO:0000313" key="3">
    <source>
        <dbReference type="Proteomes" id="UP000601435"/>
    </source>
</evidence>
<dbReference type="Gene3D" id="2.60.210.10">
    <property type="entry name" value="Apoptosis, Tumor Necrosis Factor Receptor Associated Protein 2, Chain A"/>
    <property type="match status" value="1"/>
</dbReference>
<dbReference type="AlphaFoldDB" id="A0A813C076"/>
<name>A0A813C076_9DINO</name>
<accession>A0A813C076</accession>
<sequence length="256" mass="29512">MADEDAAVEALRAEIEVTRAQVQAETAKNEERRAQLAEATARQKLRRELDEQRMWLLREQRRGRGLESETKRVDEDKDGDYQLQRGGFGQFQGNRRYGTHEGGEQVSCARKIYTEEFVWEIQGFSWLNGVLDYERESFVWSNFFCVGYAKFYLVYNPFGDELWNQRHGSFAIVCHSGNCSRFRYSVFVKARSRMFKAWGETSEGTFLPDSVHGPDVFHSQGPSAPAAGIFGLSHRQLLQSDWVQDDMLTLKVLVSQ</sequence>
<proteinExistence type="predicted"/>
<comment type="caution">
    <text evidence="2">The sequence shown here is derived from an EMBL/GenBank/DDBJ whole genome shotgun (WGS) entry which is preliminary data.</text>
</comment>
<organism evidence="2 3">
    <name type="scientific">Symbiodinium necroappetens</name>
    <dbReference type="NCBI Taxonomy" id="1628268"/>
    <lineage>
        <taxon>Eukaryota</taxon>
        <taxon>Sar</taxon>
        <taxon>Alveolata</taxon>
        <taxon>Dinophyceae</taxon>
        <taxon>Suessiales</taxon>
        <taxon>Symbiodiniaceae</taxon>
        <taxon>Symbiodinium</taxon>
    </lineage>
</organism>
<dbReference type="InterPro" id="IPR008974">
    <property type="entry name" value="TRAF-like"/>
</dbReference>
<dbReference type="OrthoDB" id="6359816at2759"/>
<dbReference type="InterPro" id="IPR002083">
    <property type="entry name" value="MATH/TRAF_dom"/>
</dbReference>
<gene>
    <name evidence="2" type="primary">BPM1</name>
    <name evidence="2" type="ORF">SNEC2469_LOCUS32857</name>
</gene>
<dbReference type="EMBL" id="CAJNJA010084536">
    <property type="protein sequence ID" value="CAE7937371.1"/>
    <property type="molecule type" value="Genomic_DNA"/>
</dbReference>
<dbReference type="CDD" id="cd00121">
    <property type="entry name" value="MATH"/>
    <property type="match status" value="1"/>
</dbReference>
<keyword evidence="3" id="KW-1185">Reference proteome</keyword>
<evidence type="ECO:0000313" key="2">
    <source>
        <dbReference type="EMBL" id="CAE7937371.1"/>
    </source>
</evidence>
<keyword evidence="1" id="KW-0175">Coiled coil</keyword>
<feature type="coiled-coil region" evidence="1">
    <location>
        <begin position="1"/>
        <end position="47"/>
    </location>
</feature>
<protein>
    <submittedName>
        <fullName evidence="2">BPM1 protein</fullName>
    </submittedName>
</protein>
<reference evidence="2" key="1">
    <citation type="submission" date="2021-02" db="EMBL/GenBank/DDBJ databases">
        <authorList>
            <person name="Dougan E. K."/>
            <person name="Rhodes N."/>
            <person name="Thang M."/>
            <person name="Chan C."/>
        </authorList>
    </citation>
    <scope>NUCLEOTIDE SEQUENCE</scope>
</reference>
<dbReference type="Proteomes" id="UP000601435">
    <property type="component" value="Unassembled WGS sequence"/>
</dbReference>